<evidence type="ECO:0000313" key="5">
    <source>
        <dbReference type="EMBL" id="MFB9212853.1"/>
    </source>
</evidence>
<keyword evidence="2" id="KW-0805">Transcription regulation</keyword>
<dbReference type="InterPro" id="IPR036390">
    <property type="entry name" value="WH_DNA-bd_sf"/>
</dbReference>
<gene>
    <name evidence="5" type="ORF">ACFFUR_13640</name>
</gene>
<dbReference type="Gene3D" id="1.10.10.10">
    <property type="entry name" value="Winged helix-like DNA-binding domain superfamily/Winged helix DNA-binding domain"/>
    <property type="match status" value="1"/>
</dbReference>
<dbReference type="Gene3D" id="1.10.4040.10">
    <property type="entry name" value="Penicillinase repressor domain"/>
    <property type="match status" value="1"/>
</dbReference>
<organism evidence="5 6">
    <name type="scientific">Echinicola jeungdonensis</name>
    <dbReference type="NCBI Taxonomy" id="709343"/>
    <lineage>
        <taxon>Bacteria</taxon>
        <taxon>Pseudomonadati</taxon>
        <taxon>Bacteroidota</taxon>
        <taxon>Cytophagia</taxon>
        <taxon>Cytophagales</taxon>
        <taxon>Cyclobacteriaceae</taxon>
        <taxon>Echinicola</taxon>
    </lineage>
</organism>
<dbReference type="Pfam" id="PF03965">
    <property type="entry name" value="Penicillinase_R"/>
    <property type="match status" value="1"/>
</dbReference>
<evidence type="ECO:0000256" key="4">
    <source>
        <dbReference type="ARBA" id="ARBA00023163"/>
    </source>
</evidence>
<proteinExistence type="inferred from homology"/>
<evidence type="ECO:0000256" key="2">
    <source>
        <dbReference type="ARBA" id="ARBA00023015"/>
    </source>
</evidence>
<keyword evidence="6" id="KW-1185">Reference proteome</keyword>
<dbReference type="InterPro" id="IPR036388">
    <property type="entry name" value="WH-like_DNA-bd_sf"/>
</dbReference>
<protein>
    <submittedName>
        <fullName evidence="5">BlaI/MecI/CopY family transcriptional regulator</fullName>
    </submittedName>
</protein>
<keyword evidence="4" id="KW-0804">Transcription</keyword>
<dbReference type="InterPro" id="IPR005650">
    <property type="entry name" value="BlaI_family"/>
</dbReference>
<accession>A0ABV5J986</accession>
<evidence type="ECO:0000256" key="1">
    <source>
        <dbReference type="ARBA" id="ARBA00011046"/>
    </source>
</evidence>
<reference evidence="5 6" key="1">
    <citation type="submission" date="2024-09" db="EMBL/GenBank/DDBJ databases">
        <authorList>
            <person name="Sun Q."/>
            <person name="Mori K."/>
        </authorList>
    </citation>
    <scope>NUCLEOTIDE SEQUENCE [LARGE SCALE GENOMIC DNA]</scope>
    <source>
        <strain evidence="5 6">CECT 7682</strain>
    </source>
</reference>
<evidence type="ECO:0000256" key="3">
    <source>
        <dbReference type="ARBA" id="ARBA00023125"/>
    </source>
</evidence>
<dbReference type="RefSeq" id="WP_290248120.1">
    <property type="nucleotide sequence ID" value="NZ_JAUFQT010000001.1"/>
</dbReference>
<comment type="similarity">
    <text evidence="1">Belongs to the BlaI transcriptional regulatory family.</text>
</comment>
<name>A0ABV5J986_9BACT</name>
<evidence type="ECO:0000313" key="6">
    <source>
        <dbReference type="Proteomes" id="UP001589654"/>
    </source>
</evidence>
<dbReference type="Proteomes" id="UP001589654">
    <property type="component" value="Unassembled WGS sequence"/>
</dbReference>
<sequence length="123" mass="14121">MAYKPTDSELEILNILWKKEVATVREVHEQIAKKKDTGYTTTLKIMQIMHGKKLLNRKEHGRGHIYMPAISEKEVQNSLLNNFTAMAFGGSAKKLIMRALGQSNPSKEEIKEIRELLKKLENQ</sequence>
<comment type="caution">
    <text evidence="5">The sequence shown here is derived from an EMBL/GenBank/DDBJ whole genome shotgun (WGS) entry which is preliminary data.</text>
</comment>
<dbReference type="EMBL" id="JBHMEW010000064">
    <property type="protein sequence ID" value="MFB9212853.1"/>
    <property type="molecule type" value="Genomic_DNA"/>
</dbReference>
<keyword evidence="3" id="KW-0238">DNA-binding</keyword>
<dbReference type="SUPFAM" id="SSF46785">
    <property type="entry name" value="Winged helix' DNA-binding domain"/>
    <property type="match status" value="1"/>
</dbReference>
<dbReference type="PIRSF" id="PIRSF019455">
    <property type="entry name" value="CopR_AtkY"/>
    <property type="match status" value="1"/>
</dbReference>